<protein>
    <submittedName>
        <fullName evidence="1">Uncharacterized protein</fullName>
    </submittedName>
</protein>
<keyword evidence="2" id="KW-1185">Reference proteome</keyword>
<dbReference type="EMBL" id="CM020618">
    <property type="protein sequence ID" value="KAK1861358.1"/>
    <property type="molecule type" value="Genomic_DNA"/>
</dbReference>
<comment type="caution">
    <text evidence="1">The sequence shown here is derived from an EMBL/GenBank/DDBJ whole genome shotgun (WGS) entry which is preliminary data.</text>
</comment>
<proteinExistence type="predicted"/>
<reference evidence="1" key="1">
    <citation type="submission" date="2019-11" db="EMBL/GenBank/DDBJ databases">
        <title>Nori genome reveals adaptations in red seaweeds to the harsh intertidal environment.</title>
        <authorList>
            <person name="Wang D."/>
            <person name="Mao Y."/>
        </authorList>
    </citation>
    <scope>NUCLEOTIDE SEQUENCE</scope>
    <source>
        <tissue evidence="1">Gametophyte</tissue>
    </source>
</reference>
<name>A0ACC3BUT2_PYRYE</name>
<accession>A0ACC3BUT2</accession>
<organism evidence="1 2">
    <name type="scientific">Pyropia yezoensis</name>
    <name type="common">Susabi-nori</name>
    <name type="synonym">Porphyra yezoensis</name>
    <dbReference type="NCBI Taxonomy" id="2788"/>
    <lineage>
        <taxon>Eukaryota</taxon>
        <taxon>Rhodophyta</taxon>
        <taxon>Bangiophyceae</taxon>
        <taxon>Bangiales</taxon>
        <taxon>Bangiaceae</taxon>
        <taxon>Pyropia</taxon>
    </lineage>
</organism>
<evidence type="ECO:0000313" key="2">
    <source>
        <dbReference type="Proteomes" id="UP000798662"/>
    </source>
</evidence>
<gene>
    <name evidence="1" type="ORF">I4F81_003942</name>
</gene>
<evidence type="ECO:0000313" key="1">
    <source>
        <dbReference type="EMBL" id="KAK1861358.1"/>
    </source>
</evidence>
<sequence length="280" mass="29845">MPTDGHANLSHSRSRHPHHRPTQPQTRSHTHTAPPQPSLDQPEQHTLTLPHNSHTQLQKHHHPHRNDNSPHSKHKTKKNASLVSQSASCTSFVLCRSLLLCRSPASRCSPATPPVRLDLAPPTPLVPLARRLVTTNAATAPPGPRHSNRTASKATPSVTPATPHRTRTPTPSDAPTVQRDVHPLGSLHPPAGRPASWPTLHPPAGPRPSSPATSSPGGPLAAPPRPASCPPPWPVLSARSPQPLAASCASHPDQPRFPPPPRLASSTPPPTPIHRFLGSL</sequence>
<dbReference type="Proteomes" id="UP000798662">
    <property type="component" value="Chromosome 1"/>
</dbReference>